<evidence type="ECO:0000313" key="5">
    <source>
        <dbReference type="Proteomes" id="UP000308230"/>
    </source>
</evidence>
<dbReference type="InterPro" id="IPR016181">
    <property type="entry name" value="Acyl_CoA_acyltransferase"/>
</dbReference>
<protein>
    <submittedName>
        <fullName evidence="4">GNAT family N-acetyltransferase</fullName>
    </submittedName>
</protein>
<dbReference type="CDD" id="cd04301">
    <property type="entry name" value="NAT_SF"/>
    <property type="match status" value="1"/>
</dbReference>
<dbReference type="Pfam" id="PF00583">
    <property type="entry name" value="Acetyltransf_1"/>
    <property type="match status" value="1"/>
</dbReference>
<evidence type="ECO:0000313" key="4">
    <source>
        <dbReference type="EMBL" id="TLS36114.1"/>
    </source>
</evidence>
<accession>A0A5R9F6J7</accession>
<evidence type="ECO:0000256" key="2">
    <source>
        <dbReference type="ARBA" id="ARBA00023315"/>
    </source>
</evidence>
<dbReference type="InterPro" id="IPR050680">
    <property type="entry name" value="YpeA/RimI_acetyltransf"/>
</dbReference>
<organism evidence="4 5">
    <name type="scientific">Exobacillus caeni</name>
    <dbReference type="NCBI Taxonomy" id="2574798"/>
    <lineage>
        <taxon>Bacteria</taxon>
        <taxon>Bacillati</taxon>
        <taxon>Bacillota</taxon>
        <taxon>Bacilli</taxon>
        <taxon>Bacillales</taxon>
        <taxon>Guptibacillaceae</taxon>
        <taxon>Exobacillus</taxon>
    </lineage>
</organism>
<dbReference type="AlphaFoldDB" id="A0A5R9F6J7"/>
<keyword evidence="5" id="KW-1185">Reference proteome</keyword>
<dbReference type="InterPro" id="IPR000182">
    <property type="entry name" value="GNAT_dom"/>
</dbReference>
<proteinExistence type="predicted"/>
<dbReference type="SUPFAM" id="SSF55729">
    <property type="entry name" value="Acyl-CoA N-acyltransferases (Nat)"/>
    <property type="match status" value="1"/>
</dbReference>
<dbReference type="OrthoDB" id="65897at2"/>
<keyword evidence="2" id="KW-0012">Acyltransferase</keyword>
<evidence type="ECO:0000259" key="3">
    <source>
        <dbReference type="PROSITE" id="PS51186"/>
    </source>
</evidence>
<gene>
    <name evidence="4" type="ORF">FCL54_17165</name>
</gene>
<evidence type="ECO:0000256" key="1">
    <source>
        <dbReference type="ARBA" id="ARBA00022679"/>
    </source>
</evidence>
<dbReference type="Gene3D" id="3.40.630.30">
    <property type="match status" value="1"/>
</dbReference>
<keyword evidence="1 4" id="KW-0808">Transferase</keyword>
<dbReference type="Proteomes" id="UP000308230">
    <property type="component" value="Unassembled WGS sequence"/>
</dbReference>
<dbReference type="RefSeq" id="WP_138128034.1">
    <property type="nucleotide sequence ID" value="NZ_SWLG01000013.1"/>
</dbReference>
<reference evidence="4 5" key="1">
    <citation type="submission" date="2019-04" db="EMBL/GenBank/DDBJ databases">
        <title>Bacillus caeni sp. nov., a bacterium isolated from mangrove sediment.</title>
        <authorList>
            <person name="Huang H."/>
            <person name="Mo K."/>
            <person name="Hu Y."/>
        </authorList>
    </citation>
    <scope>NUCLEOTIDE SEQUENCE [LARGE SCALE GENOMIC DNA]</scope>
    <source>
        <strain evidence="4 5">HB172195</strain>
    </source>
</reference>
<sequence length="154" mass="17955">MVELLKMTEEDYQHFLDYAIEDYAKEKTKAGNYEEHEAIERSKQDFGKLLPEGLETENHLLHTIVDQKANKKVGYLWTFLDKKPNTAFIYNIWVFDELQGKGYGSKAIAKLEELLKEKGIEKLELHVFGHNQGAFRLYQRLGFEPTNIVMAKTL</sequence>
<dbReference type="GO" id="GO:0016747">
    <property type="term" value="F:acyltransferase activity, transferring groups other than amino-acyl groups"/>
    <property type="evidence" value="ECO:0007669"/>
    <property type="project" value="InterPro"/>
</dbReference>
<name>A0A5R9F6J7_9BACL</name>
<feature type="domain" description="N-acetyltransferase" evidence="3">
    <location>
        <begin position="2"/>
        <end position="154"/>
    </location>
</feature>
<dbReference type="PROSITE" id="PS51186">
    <property type="entry name" value="GNAT"/>
    <property type="match status" value="1"/>
</dbReference>
<comment type="caution">
    <text evidence="4">The sequence shown here is derived from an EMBL/GenBank/DDBJ whole genome shotgun (WGS) entry which is preliminary data.</text>
</comment>
<dbReference type="EMBL" id="SWLG01000013">
    <property type="protein sequence ID" value="TLS36114.1"/>
    <property type="molecule type" value="Genomic_DNA"/>
</dbReference>
<dbReference type="PANTHER" id="PTHR43420">
    <property type="entry name" value="ACETYLTRANSFERASE"/>
    <property type="match status" value="1"/>
</dbReference>